<evidence type="ECO:0000256" key="2">
    <source>
        <dbReference type="SAM" id="MobiDB-lite"/>
    </source>
</evidence>
<dbReference type="PANTHER" id="PTHR36842">
    <property type="entry name" value="PROTEIN TOLB HOMOLOG"/>
    <property type="match status" value="1"/>
</dbReference>
<keyword evidence="4" id="KW-1185">Reference proteome</keyword>
<feature type="region of interest" description="Disordered" evidence="2">
    <location>
        <begin position="408"/>
        <end position="447"/>
    </location>
</feature>
<dbReference type="InterPro" id="IPR011042">
    <property type="entry name" value="6-blade_b-propeller_TolB-like"/>
</dbReference>
<comment type="similarity">
    <text evidence="1">Belongs to the TolB family.</text>
</comment>
<dbReference type="InterPro" id="IPR011659">
    <property type="entry name" value="WD40"/>
</dbReference>
<evidence type="ECO:0000313" key="3">
    <source>
        <dbReference type="EMBL" id="QOV91487.1"/>
    </source>
</evidence>
<proteinExistence type="inferred from homology"/>
<name>A0A7M2X166_9BACT</name>
<dbReference type="RefSeq" id="WP_206294784.1">
    <property type="nucleotide sequence ID" value="NZ_CP063458.1"/>
</dbReference>
<feature type="compositionally biased region" description="Basic and acidic residues" evidence="2">
    <location>
        <begin position="408"/>
        <end position="417"/>
    </location>
</feature>
<dbReference type="SUPFAM" id="SSF82171">
    <property type="entry name" value="DPP6 N-terminal domain-like"/>
    <property type="match status" value="1"/>
</dbReference>
<dbReference type="Pfam" id="PF26549">
    <property type="entry name" value="Tricorn_N"/>
    <property type="match status" value="1"/>
</dbReference>
<dbReference type="AlphaFoldDB" id="A0A7M2X166"/>
<evidence type="ECO:0000313" key="4">
    <source>
        <dbReference type="Proteomes" id="UP000593765"/>
    </source>
</evidence>
<dbReference type="KEGG" id="hbs:IPV69_09075"/>
<accession>A0A7M2X166</accession>
<dbReference type="Proteomes" id="UP000593765">
    <property type="component" value="Chromosome"/>
</dbReference>
<gene>
    <name evidence="3" type="ORF">IPV69_09075</name>
</gene>
<protein>
    <submittedName>
        <fullName evidence="3">PD40 domain-containing protein</fullName>
    </submittedName>
</protein>
<organism evidence="3 4">
    <name type="scientific">Humisphaera borealis</name>
    <dbReference type="NCBI Taxonomy" id="2807512"/>
    <lineage>
        <taxon>Bacteria</taxon>
        <taxon>Pseudomonadati</taxon>
        <taxon>Planctomycetota</taxon>
        <taxon>Phycisphaerae</taxon>
        <taxon>Tepidisphaerales</taxon>
        <taxon>Tepidisphaeraceae</taxon>
        <taxon>Humisphaera</taxon>
    </lineage>
</organism>
<reference evidence="3 4" key="1">
    <citation type="submission" date="2020-10" db="EMBL/GenBank/DDBJ databases">
        <title>Wide distribution of Phycisphaera-like planctomycetes from WD2101 soil group in peatlands and genome analysis of the first cultivated representative.</title>
        <authorList>
            <person name="Dedysh S.N."/>
            <person name="Beletsky A.V."/>
            <person name="Ivanova A."/>
            <person name="Kulichevskaya I.S."/>
            <person name="Suzina N.E."/>
            <person name="Philippov D.A."/>
            <person name="Rakitin A.L."/>
            <person name="Mardanov A.V."/>
            <person name="Ravin N.V."/>
        </authorList>
    </citation>
    <scope>NUCLEOTIDE SEQUENCE [LARGE SCALE GENOMIC DNA]</scope>
    <source>
        <strain evidence="3 4">M1803</strain>
    </source>
</reference>
<dbReference type="Pfam" id="PF07676">
    <property type="entry name" value="PD40"/>
    <property type="match status" value="1"/>
</dbReference>
<dbReference type="PANTHER" id="PTHR36842:SF1">
    <property type="entry name" value="PROTEIN TOLB"/>
    <property type="match status" value="1"/>
</dbReference>
<dbReference type="SUPFAM" id="SSF69304">
    <property type="entry name" value="Tricorn protease N-terminal domain"/>
    <property type="match status" value="1"/>
</dbReference>
<dbReference type="PROSITE" id="PS51257">
    <property type="entry name" value="PROKAR_LIPOPROTEIN"/>
    <property type="match status" value="1"/>
</dbReference>
<evidence type="ECO:0000256" key="1">
    <source>
        <dbReference type="ARBA" id="ARBA00009820"/>
    </source>
</evidence>
<dbReference type="Gene3D" id="2.120.10.30">
    <property type="entry name" value="TolB, C-terminal domain"/>
    <property type="match status" value="2"/>
</dbReference>
<dbReference type="EMBL" id="CP063458">
    <property type="protein sequence ID" value="QOV91487.1"/>
    <property type="molecule type" value="Genomic_DNA"/>
</dbReference>
<sequence length="447" mass="48533">MPPSRPAHSAVTTAPSRNRALARCALAAAMLITGCSSAPKEVRHTVNGVQYENGRPVIDPGKRGAKETKLVVADPWGPPQAGVPGLGEVKSVPVNVFGEMGGPRPLSRVVGDAGFQQHTFTDEGSDSEVSVDPSGKWLLFSSTRHNEHTDIYMQRVDGTAVTQLTNDAADDAFPSFSPDGRKICFSSTRAGVWQIYTMDTDGRNVVQVTNGNMQCVQPSFSPDGTRIVYSAIGSRSAQWELWVADLRSGEKRMIGYGIFPRWCPDKKVDRIAFQKSRQRGTRWFSIWTLDLIEGEGRRMTEVVSSPNAAVVTPCWSPDGQKLAFATIVEPARVGTETDQKKLAMAKQYGQQDVWTVDADGGNRQRLTDGNGTNLSPFWGADNRVYFVSDRGGAECVWSVRADPRRAFELAGHDRAPEPVKPGGPAATGANPDPFQNGAPGSRSDIRE</sequence>